<name>A0A2N9LYA5_9BACT</name>
<evidence type="ECO:0000313" key="2">
    <source>
        <dbReference type="EMBL" id="SPE28201.1"/>
    </source>
</evidence>
<sequence>MINHSQPLPRAASISFLMLTFFWGIACLAPHSNQFAAAAQSANAGSCATVPDGNLSQAQVAQFENVEAGLKDREAQANHDYANGKLRCKADPVPSACIMTVQKKFQNTETSIQESRDTNDANRQKAEIDAGAARDQCNVTGQTPAEKQENLRHFQALIDLKKKNVDVQLKYNIAKLACQIYSVAPPPDNGGAPSSDKPPLNDYDHSSKPAGCVSEAEKEYKADQINLEADTNDENFLHTKNLNAIQK</sequence>
<accession>A0A2N9LYA5</accession>
<organism evidence="2 3">
    <name type="scientific">Candidatus Sulfuritelmatomonas gaucii</name>
    <dbReference type="NCBI Taxonomy" id="2043161"/>
    <lineage>
        <taxon>Bacteria</taxon>
        <taxon>Pseudomonadati</taxon>
        <taxon>Acidobacteriota</taxon>
        <taxon>Terriglobia</taxon>
        <taxon>Terriglobales</taxon>
        <taxon>Acidobacteriaceae</taxon>
        <taxon>Candidatus Sulfuritelmatomonas</taxon>
    </lineage>
</organism>
<reference evidence="3" key="1">
    <citation type="submission" date="2018-02" db="EMBL/GenBank/DDBJ databases">
        <authorList>
            <person name="Hausmann B."/>
        </authorList>
    </citation>
    <scope>NUCLEOTIDE SEQUENCE [LARGE SCALE GENOMIC DNA]</scope>
    <source>
        <strain evidence="3">Peat soil MAG SbA5</strain>
    </source>
</reference>
<protein>
    <submittedName>
        <fullName evidence="2">Uncharacterized protein</fullName>
    </submittedName>
</protein>
<evidence type="ECO:0000256" key="1">
    <source>
        <dbReference type="SAM" id="MobiDB-lite"/>
    </source>
</evidence>
<evidence type="ECO:0000313" key="3">
    <source>
        <dbReference type="Proteomes" id="UP000239735"/>
    </source>
</evidence>
<gene>
    <name evidence="2" type="ORF">SBA5_640029</name>
</gene>
<dbReference type="EMBL" id="OKRB01000124">
    <property type="protein sequence ID" value="SPE28201.1"/>
    <property type="molecule type" value="Genomic_DNA"/>
</dbReference>
<proteinExistence type="predicted"/>
<feature type="region of interest" description="Disordered" evidence="1">
    <location>
        <begin position="187"/>
        <end position="217"/>
    </location>
</feature>
<dbReference type="AlphaFoldDB" id="A0A2N9LYA5"/>
<dbReference type="Proteomes" id="UP000239735">
    <property type="component" value="Unassembled WGS sequence"/>
</dbReference>